<comment type="caution">
    <text evidence="3">The sequence shown here is derived from an EMBL/GenBank/DDBJ whole genome shotgun (WGS) entry which is preliminary data.</text>
</comment>
<dbReference type="SUPFAM" id="SSF53649">
    <property type="entry name" value="Alkaline phosphatase-like"/>
    <property type="match status" value="1"/>
</dbReference>
<dbReference type="AlphaFoldDB" id="A0A0S7Y682"/>
<name>A0A0S7Y682_UNCSA</name>
<dbReference type="CDD" id="cd16148">
    <property type="entry name" value="sulfatase_like"/>
    <property type="match status" value="1"/>
</dbReference>
<feature type="domain" description="Sulfatase N-terminal" evidence="2">
    <location>
        <begin position="37"/>
        <end position="308"/>
    </location>
</feature>
<evidence type="ECO:0000259" key="2">
    <source>
        <dbReference type="Pfam" id="PF00884"/>
    </source>
</evidence>
<accession>A0A0S7Y682</accession>
<evidence type="ECO:0000313" key="3">
    <source>
        <dbReference type="EMBL" id="KPJ69644.1"/>
    </source>
</evidence>
<dbReference type="PANTHER" id="PTHR43751:SF3">
    <property type="entry name" value="SULFATASE N-TERMINAL DOMAIN-CONTAINING PROTEIN"/>
    <property type="match status" value="1"/>
</dbReference>
<dbReference type="InterPro" id="IPR011990">
    <property type="entry name" value="TPR-like_helical_dom_sf"/>
</dbReference>
<dbReference type="Pfam" id="PF13424">
    <property type="entry name" value="TPR_12"/>
    <property type="match status" value="1"/>
</dbReference>
<dbReference type="InterPro" id="IPR052701">
    <property type="entry name" value="GAG_Ulvan_Degrading_Sulfatases"/>
</dbReference>
<feature type="repeat" description="TPR" evidence="1">
    <location>
        <begin position="621"/>
        <end position="654"/>
    </location>
</feature>
<dbReference type="EMBL" id="LIZX01000018">
    <property type="protein sequence ID" value="KPJ69644.1"/>
    <property type="molecule type" value="Genomic_DNA"/>
</dbReference>
<dbReference type="Gene3D" id="3.40.720.10">
    <property type="entry name" value="Alkaline Phosphatase, subunit A"/>
    <property type="match status" value="2"/>
</dbReference>
<dbReference type="Pfam" id="PF00884">
    <property type="entry name" value="Sulfatase"/>
    <property type="match status" value="1"/>
</dbReference>
<proteinExistence type="predicted"/>
<dbReference type="PANTHER" id="PTHR43751">
    <property type="entry name" value="SULFATASE"/>
    <property type="match status" value="1"/>
</dbReference>
<dbReference type="InterPro" id="IPR019734">
    <property type="entry name" value="TPR_rpt"/>
</dbReference>
<dbReference type="Pfam" id="PF13181">
    <property type="entry name" value="TPR_8"/>
    <property type="match status" value="2"/>
</dbReference>
<sequence>MLRKIVFFLGFIIIYLSSSGLICGGNAASSSGSSGLNLLIITIDTLRADHLGIYGYDKIKTPHIDNLGEKGVLFSHAYCHVPLTLPSHCSLFTGTLPLFHGVRDNGYRLPSFNLTLAEIFKKKGYQTAAFVGAFPLDSRFGLDKGFEVYDDLYGSKNVVRDLSFIERRAEDVNKKVFAWLDDNHDKKFFIWIHYFDPHAPYEPPLLYKDEYNGREYDGEIAYTDTVIGELLAKFDQLKLLEKTLIILTSDHGEGLGDHNETTHGIFVYDSTLRVPLIFYIPKFLPQGQIIPDQVGLIDVVPTILDLMGFPQNSNLQGKSLKPKILKGKPLANKYCYIESVAAMMDRNWAPLQGIRTKDWKYIDAPIAELYDLNKDPEEINNVIEDNQKIARRLRKKLQDIISHNSSPLSSRVLKTERDKETIEKLRALGYITGRTVKSETERPDPKTMIEVDNLFNEAIIASETGKLEIARQLYQKTLQKQPNFIIGYEYASYNYYKMGSLKEAISLLEKAVQLNLTNHSLLARLGLYYQEAERLEESIAILEDVVQKENDYAEAYNYLGVSYFKSGQLMKAIDSFKKAVSLDNNYAMAMNNLGNCYLAQKEYNLAEQAYQKAISVDDRLASAYNGLGVVYYRQHLVEKALLYWEESLKIDSHQVDTLYNLGRVYLRLNRKQKSLQFLELFIQNASPHEYSKDIEEVKEVIKRLKKELQSTLE</sequence>
<dbReference type="Proteomes" id="UP000051861">
    <property type="component" value="Unassembled WGS sequence"/>
</dbReference>
<dbReference type="InterPro" id="IPR006597">
    <property type="entry name" value="Sel1-like"/>
</dbReference>
<dbReference type="Gene3D" id="1.25.40.10">
    <property type="entry name" value="Tetratricopeptide repeat domain"/>
    <property type="match status" value="1"/>
</dbReference>
<dbReference type="PROSITE" id="PS50293">
    <property type="entry name" value="TPR_REGION"/>
    <property type="match status" value="1"/>
</dbReference>
<evidence type="ECO:0000313" key="4">
    <source>
        <dbReference type="Proteomes" id="UP000051861"/>
    </source>
</evidence>
<dbReference type="SMART" id="SM00671">
    <property type="entry name" value="SEL1"/>
    <property type="match status" value="4"/>
</dbReference>
<dbReference type="InterPro" id="IPR000917">
    <property type="entry name" value="Sulfatase_N"/>
</dbReference>
<dbReference type="PROSITE" id="PS50005">
    <property type="entry name" value="TPR"/>
    <property type="match status" value="3"/>
</dbReference>
<feature type="repeat" description="TPR" evidence="1">
    <location>
        <begin position="587"/>
        <end position="620"/>
    </location>
</feature>
<protein>
    <recommendedName>
        <fullName evidence="2">Sulfatase N-terminal domain-containing protein</fullName>
    </recommendedName>
</protein>
<dbReference type="SUPFAM" id="SSF48452">
    <property type="entry name" value="TPR-like"/>
    <property type="match status" value="1"/>
</dbReference>
<evidence type="ECO:0000256" key="1">
    <source>
        <dbReference type="PROSITE-ProRule" id="PRU00339"/>
    </source>
</evidence>
<keyword evidence="1" id="KW-0802">TPR repeat</keyword>
<dbReference type="SMART" id="SM00028">
    <property type="entry name" value="TPR"/>
    <property type="match status" value="7"/>
</dbReference>
<dbReference type="Pfam" id="PF13374">
    <property type="entry name" value="TPR_10"/>
    <property type="match status" value="1"/>
</dbReference>
<reference evidence="3 4" key="1">
    <citation type="journal article" date="2015" name="Microbiome">
        <title>Genomic resolution of linkages in carbon, nitrogen, and sulfur cycling among widespread estuary sediment bacteria.</title>
        <authorList>
            <person name="Baker B.J."/>
            <person name="Lazar C.S."/>
            <person name="Teske A.P."/>
            <person name="Dick G.J."/>
        </authorList>
    </citation>
    <scope>NUCLEOTIDE SEQUENCE [LARGE SCALE GENOMIC DNA]</scope>
    <source>
        <strain evidence="3">DG_54_3</strain>
    </source>
</reference>
<feature type="repeat" description="TPR" evidence="1">
    <location>
        <begin position="553"/>
        <end position="586"/>
    </location>
</feature>
<gene>
    <name evidence="3" type="ORF">AMJ44_03035</name>
</gene>
<organism evidence="3 4">
    <name type="scientific">candidate division WOR-1 bacterium DG_54_3</name>
    <dbReference type="NCBI Taxonomy" id="1703775"/>
    <lineage>
        <taxon>Bacteria</taxon>
        <taxon>Bacillati</taxon>
        <taxon>Saganbacteria</taxon>
    </lineage>
</organism>
<dbReference type="InterPro" id="IPR017850">
    <property type="entry name" value="Alkaline_phosphatase_core_sf"/>
</dbReference>